<dbReference type="NCBIfam" id="NF007422">
    <property type="entry name" value="PRK09965.1"/>
    <property type="match status" value="1"/>
</dbReference>
<keyword evidence="3" id="KW-0408">Iron</keyword>
<accession>A0A1S1H6T8</accession>
<dbReference type="InterPro" id="IPR036922">
    <property type="entry name" value="Rieske_2Fe-2S_sf"/>
</dbReference>
<dbReference type="AlphaFoldDB" id="A0A1S1H6T8"/>
<evidence type="ECO:0000259" key="5">
    <source>
        <dbReference type="PROSITE" id="PS51296"/>
    </source>
</evidence>
<keyword evidence="4" id="KW-0411">Iron-sulfur</keyword>
<gene>
    <name evidence="6" type="primary">bphA3</name>
    <name evidence="6" type="ORF">BHE75_04592</name>
</gene>
<proteinExistence type="predicted"/>
<dbReference type="GO" id="GO:0051213">
    <property type="term" value="F:dioxygenase activity"/>
    <property type="evidence" value="ECO:0007669"/>
    <property type="project" value="UniProtKB-KW"/>
</dbReference>
<sequence length="107" mass="11493">MAFTHICMTSDIAVGEGLRIEHEEPVALFNVDGTFLAVQDKCTHGDWSLAEGYVDGDMVECTLHMAKFCLRTGKVCAPPATQPLKLYPVRIEGNNVLVDLSAGAVAA</sequence>
<evidence type="ECO:0000256" key="3">
    <source>
        <dbReference type="ARBA" id="ARBA00023004"/>
    </source>
</evidence>
<dbReference type="EMBL" id="MIPT01000003">
    <property type="protein sequence ID" value="OHT17794.1"/>
    <property type="molecule type" value="Genomic_DNA"/>
</dbReference>
<protein>
    <submittedName>
        <fullName evidence="6">Biphenyl dioxygenase ferredoxin subunit</fullName>
    </submittedName>
</protein>
<keyword evidence="6" id="KW-0560">Oxidoreductase</keyword>
<dbReference type="Proteomes" id="UP000179467">
    <property type="component" value="Unassembled WGS sequence"/>
</dbReference>
<organism evidence="6 7">
    <name type="scientific">Edaphosphingomonas haloaromaticamans</name>
    <dbReference type="NCBI Taxonomy" id="653954"/>
    <lineage>
        <taxon>Bacteria</taxon>
        <taxon>Pseudomonadati</taxon>
        <taxon>Pseudomonadota</taxon>
        <taxon>Alphaproteobacteria</taxon>
        <taxon>Sphingomonadales</taxon>
        <taxon>Rhizorhabdaceae</taxon>
        <taxon>Edaphosphingomonas</taxon>
    </lineage>
</organism>
<name>A0A1S1H6T8_9SPHN</name>
<dbReference type="OrthoDB" id="9800167at2"/>
<feature type="domain" description="Rieske" evidence="5">
    <location>
        <begin position="4"/>
        <end position="98"/>
    </location>
</feature>
<dbReference type="PANTHER" id="PTHR21496">
    <property type="entry name" value="FERREDOXIN-RELATED"/>
    <property type="match status" value="1"/>
</dbReference>
<dbReference type="CDD" id="cd03528">
    <property type="entry name" value="Rieske_RO_ferredoxin"/>
    <property type="match status" value="1"/>
</dbReference>
<dbReference type="GO" id="GO:0051537">
    <property type="term" value="F:2 iron, 2 sulfur cluster binding"/>
    <property type="evidence" value="ECO:0007669"/>
    <property type="project" value="UniProtKB-KW"/>
</dbReference>
<dbReference type="PANTHER" id="PTHR21496:SF23">
    <property type="entry name" value="3-PHENYLPROPIONATE_CINNAMIC ACID DIOXYGENASE FERREDOXIN SUBUNIT"/>
    <property type="match status" value="1"/>
</dbReference>
<reference evidence="6 7" key="1">
    <citation type="submission" date="2016-09" db="EMBL/GenBank/DDBJ databases">
        <title>Metabolic pathway, cell adaptation mechanisms and a novel monoxygenase revealed through proteogenomic-transcription analysis of a Sphingomonas haloaromaticamans strain degrading the fungicide ortho-phenylphenol.</title>
        <authorList>
            <person name="Perruchon C."/>
            <person name="Papadopoulou E.S."/>
            <person name="Rousidou C."/>
            <person name="Vasileiadis S."/>
            <person name="Tanou G."/>
            <person name="Amoutzias G."/>
            <person name="Molassiotis A."/>
            <person name="Karpouzas D.G."/>
        </authorList>
    </citation>
    <scope>NUCLEOTIDE SEQUENCE [LARGE SCALE GENOMIC DNA]</scope>
    <source>
        <strain evidence="6 7">P3</strain>
    </source>
</reference>
<evidence type="ECO:0000313" key="7">
    <source>
        <dbReference type="Proteomes" id="UP000179467"/>
    </source>
</evidence>
<dbReference type="GO" id="GO:0046872">
    <property type="term" value="F:metal ion binding"/>
    <property type="evidence" value="ECO:0007669"/>
    <property type="project" value="UniProtKB-KW"/>
</dbReference>
<evidence type="ECO:0000256" key="4">
    <source>
        <dbReference type="ARBA" id="ARBA00023014"/>
    </source>
</evidence>
<dbReference type="SUPFAM" id="SSF50022">
    <property type="entry name" value="ISP domain"/>
    <property type="match status" value="1"/>
</dbReference>
<keyword evidence="7" id="KW-1185">Reference proteome</keyword>
<comment type="caution">
    <text evidence="6">The sequence shown here is derived from an EMBL/GenBank/DDBJ whole genome shotgun (WGS) entry which is preliminary data.</text>
</comment>
<dbReference type="InterPro" id="IPR017941">
    <property type="entry name" value="Rieske_2Fe-2S"/>
</dbReference>
<evidence type="ECO:0000256" key="2">
    <source>
        <dbReference type="ARBA" id="ARBA00022723"/>
    </source>
</evidence>
<keyword evidence="1" id="KW-0001">2Fe-2S</keyword>
<keyword evidence="6" id="KW-0223">Dioxygenase</keyword>
<dbReference type="Gene3D" id="2.102.10.10">
    <property type="entry name" value="Rieske [2Fe-2S] iron-sulphur domain"/>
    <property type="match status" value="1"/>
</dbReference>
<evidence type="ECO:0000256" key="1">
    <source>
        <dbReference type="ARBA" id="ARBA00022714"/>
    </source>
</evidence>
<evidence type="ECO:0000313" key="6">
    <source>
        <dbReference type="EMBL" id="OHT17794.1"/>
    </source>
</evidence>
<dbReference type="Pfam" id="PF00355">
    <property type="entry name" value="Rieske"/>
    <property type="match status" value="1"/>
</dbReference>
<dbReference type="PROSITE" id="PS51296">
    <property type="entry name" value="RIESKE"/>
    <property type="match status" value="1"/>
</dbReference>
<dbReference type="RefSeq" id="WP_070936424.1">
    <property type="nucleotide sequence ID" value="NZ_MIPT01000003.1"/>
</dbReference>
<keyword evidence="2" id="KW-0479">Metal-binding</keyword>